<dbReference type="Gene3D" id="2.150.10.10">
    <property type="entry name" value="Serralysin-like metalloprotease, C-terminal"/>
    <property type="match status" value="7"/>
</dbReference>
<organism evidence="4 5">
    <name type="scientific">Fusibacter ferrireducens</name>
    <dbReference type="NCBI Taxonomy" id="2785058"/>
    <lineage>
        <taxon>Bacteria</taxon>
        <taxon>Bacillati</taxon>
        <taxon>Bacillota</taxon>
        <taxon>Clostridia</taxon>
        <taxon>Eubacteriales</taxon>
        <taxon>Eubacteriales Family XII. Incertae Sedis</taxon>
        <taxon>Fusibacter</taxon>
    </lineage>
</organism>
<protein>
    <recommendedName>
        <fullName evidence="3">Copper amine oxidase-like N-terminal domain-containing protein</fullName>
    </recommendedName>
</protein>
<evidence type="ECO:0000256" key="2">
    <source>
        <dbReference type="ARBA" id="ARBA00022525"/>
    </source>
</evidence>
<accession>A0ABR9ZQC6</accession>
<evidence type="ECO:0000313" key="5">
    <source>
        <dbReference type="Proteomes" id="UP000614200"/>
    </source>
</evidence>
<reference evidence="4 5" key="1">
    <citation type="submission" date="2020-11" db="EMBL/GenBank/DDBJ databases">
        <title>Fusibacter basophilias sp. nov.</title>
        <authorList>
            <person name="Qiu D."/>
        </authorList>
    </citation>
    <scope>NUCLEOTIDE SEQUENCE [LARGE SCALE GENOMIC DNA]</scope>
    <source>
        <strain evidence="4 5">Q10-2</strain>
    </source>
</reference>
<sequence>MVVTSEKITLGNLEGELERLNSILKKELELNASNPKLYTYKSIGVKVYDVKYIREDLRAKIQDSGRTLEAEFSYLSNLYETKCKLLNISDWIRPDSTTMNADVRYLRVDKMMDAIHLVKIDISKTENQKSTIIKEIIQVQTHTTWLNMNDAVLKINSLYDDVYSKLIEAEAKFEATSGKLVGIYKNNGETVEVDTKKVIDEITGEISYVKKETPLHIIDFAYIPDAQLDTSHETISILQDMIISGSITGYLSRLRKINLNTINSDLKTVLSKSIKKTASLLSLLDDNLVGAEVYLASNVTSHFTDSDRKLLNDNIETLSGAINLNGISKEDGMQIKVLQNIMSFLSIFAPATIPIAMASSGLIGLIGLGLKTQQSKELGIAELDRFKGFDLNILPNLPTEIDATLDYGFDNIVADGTEKNTVHGNGRRNEITVVGGNDNELYGEGGDDILIGSDLKKKYATVISNGKDKIVGGLGNDTIIGGSGDDHLIGGKGRDKYIFKGSHGDDVIEEQFEFNMGMPNGVEGEIVVDELNSMKRVKDDLILYTNADSSITIKDYFLDGTKGFLTEFQSDILLDGESLADRVEDDNIATEIYGTYKSETIDSKTDNKLFLPITPHAIYTLRGLGGNDHLNGAICEDILIGGEGDDTLEGKEGNDTYIYERGDGNDTIKEFEDFPDSGVKGVKYKNLGEDTLSINVSIQDLIIDKEGEDLIFRFKNSTSDSIRVLKYYADDNKAYFDDVKKPIEKLKIGRKTYDISKDLSAVQELTGIEKDYCIVNLDGTKTPLDYPSVYIKLDGDVLDFKYTPYNKNGHTMVSVKEFADKVCPGTVVQWDDKEKRAIIVYKGSISWIDYDDNIIDPEGEDASVKGIKEKMDVAPDMVQEVGTEDHKLMAHVGVLSKIFNLNVSWDGENNTAVLKKRDSDDGHYQQGDNDDDTLYAGNEGSYILGGNGNDLIHGGKGRDTLVGGQGNDVIYGYEGDDYLDGDENYGVEEGGNDILHGGDGNDLLQGDNGDDILYGDNGEDTLYGCTGNDTLFGGAGNDHLFGDHSSDDFGNDTLYGGEGDDQIFGYSGIDIMYGGVGNDSIWGGDGNDILHGNVGKDTLYGDAGDDIIYGDEGDDWICGDGGNDELYGGFGDDELHGSYDDNILYGGEGNDRFYSGYGNDILMGGNGKDDINNSGNDEYCFYKNYGVDIIYDSNLDTDNKDVIILGDMNTEDVQLKRNMSNLEVLIKGTEDKIIVDRHFVTEEITIGNEIQHINHRIEEIHFKVYDDDGLHETIWNAADIEEALKHIKGTDSDETLDGYDGDEEIKGYGGNDILNGNAGNDLLSGGKGNDMLNGGTGNDVYEFEINDGYDTIYEDDSLLENRDDIKIIDDSNNISFKREGSDLTIKYGSDDLIRVSAWFNGASHQIERIFDSNSNVLLNTQINQLIEEMSGFPMGGYVSWENFNESDSNNHENNFFPTIASAYN</sequence>
<dbReference type="InterPro" id="IPR050557">
    <property type="entry name" value="RTX_toxin/Mannuronan_C5-epim"/>
</dbReference>
<keyword evidence="2" id="KW-0964">Secreted</keyword>
<dbReference type="SUPFAM" id="SSF51120">
    <property type="entry name" value="beta-Roll"/>
    <property type="match status" value="6"/>
</dbReference>
<proteinExistence type="predicted"/>
<dbReference type="PANTHER" id="PTHR38340">
    <property type="entry name" value="S-LAYER PROTEIN"/>
    <property type="match status" value="1"/>
</dbReference>
<dbReference type="InterPro" id="IPR001343">
    <property type="entry name" value="Hemolysn_Ca-bd"/>
</dbReference>
<dbReference type="Pfam" id="PF07833">
    <property type="entry name" value="Cu_amine_oxidN1"/>
    <property type="match status" value="1"/>
</dbReference>
<dbReference type="PROSITE" id="PS00330">
    <property type="entry name" value="HEMOLYSIN_CALCIUM"/>
    <property type="match status" value="6"/>
</dbReference>
<dbReference type="PANTHER" id="PTHR38340:SF1">
    <property type="entry name" value="S-LAYER PROTEIN"/>
    <property type="match status" value="1"/>
</dbReference>
<comment type="caution">
    <text evidence="4">The sequence shown here is derived from an EMBL/GenBank/DDBJ whole genome shotgun (WGS) entry which is preliminary data.</text>
</comment>
<dbReference type="InterPro" id="IPR018511">
    <property type="entry name" value="Hemolysin-typ_Ca-bd_CS"/>
</dbReference>
<evidence type="ECO:0000256" key="1">
    <source>
        <dbReference type="ARBA" id="ARBA00004613"/>
    </source>
</evidence>
<feature type="domain" description="Copper amine oxidase-like N-terminal" evidence="3">
    <location>
        <begin position="793"/>
        <end position="912"/>
    </location>
</feature>
<dbReference type="PRINTS" id="PR00313">
    <property type="entry name" value="CABNDNGRPT"/>
</dbReference>
<comment type="subcellular location">
    <subcellularLocation>
        <location evidence="1">Secreted</location>
    </subcellularLocation>
</comment>
<dbReference type="Proteomes" id="UP000614200">
    <property type="component" value="Unassembled WGS sequence"/>
</dbReference>
<dbReference type="EMBL" id="JADKNH010000003">
    <property type="protein sequence ID" value="MBF4692653.1"/>
    <property type="molecule type" value="Genomic_DNA"/>
</dbReference>
<dbReference type="InterPro" id="IPR012854">
    <property type="entry name" value="Cu_amine_oxidase-like_N"/>
</dbReference>
<evidence type="ECO:0000313" key="4">
    <source>
        <dbReference type="EMBL" id="MBF4692653.1"/>
    </source>
</evidence>
<dbReference type="InterPro" id="IPR011049">
    <property type="entry name" value="Serralysin-like_metalloprot_C"/>
</dbReference>
<evidence type="ECO:0000259" key="3">
    <source>
        <dbReference type="Pfam" id="PF07833"/>
    </source>
</evidence>
<name>A0ABR9ZQC6_9FIRM</name>
<gene>
    <name evidence="4" type="ORF">ISU02_05965</name>
</gene>
<dbReference type="Pfam" id="PF00353">
    <property type="entry name" value="HemolysinCabind"/>
    <property type="match status" value="8"/>
</dbReference>
<keyword evidence="5" id="KW-1185">Reference proteome</keyword>